<dbReference type="GO" id="GO:1990077">
    <property type="term" value="C:primosome complex"/>
    <property type="evidence" value="ECO:0007669"/>
    <property type="project" value="UniProtKB-KW"/>
</dbReference>
<dbReference type="GO" id="GO:0000428">
    <property type="term" value="C:DNA-directed RNA polymerase complex"/>
    <property type="evidence" value="ECO:0007669"/>
    <property type="project" value="UniProtKB-KW"/>
</dbReference>
<sequence length="351" mass="38954">MKKDLNEIRRQLTVNIEAVCRRYLSAGKKQGRYWLVGDINNSKGQSLSVRLSDQCPDKIGRWVDFATGEYGDVIDLIAKSTGTTSFMDTLDRIESFLTTTRYAEISIASTNNRRNLNKTDTAKRLYAATTSIRGSIAEKYLSNRKIKKLYDGQPLRFMSNCFYRTETGEQISMPALVAGITDLTGMITGIQRTYLTPDGHKDQTLSSNVKSLGRISGQAVRFGRAKNILLVGEGIETVLSLKQVMHQLPMAACLSANHLSLFRIPRLVKHLIIAQDNDEAGFKAAKKLQAKAESFGISVTIITPQNDDFNTDLMTMGERSLRSSLAEVGILSLVKHMYAISENQLEAGVSK</sequence>
<keyword evidence="4" id="KW-0548">Nucleotidyltransferase</keyword>
<dbReference type="GO" id="GO:0008270">
    <property type="term" value="F:zinc ion binding"/>
    <property type="evidence" value="ECO:0007669"/>
    <property type="project" value="InterPro"/>
</dbReference>
<evidence type="ECO:0000256" key="4">
    <source>
        <dbReference type="ARBA" id="ARBA00022695"/>
    </source>
</evidence>
<dbReference type="OrthoDB" id="9811157at2"/>
<feature type="domain" description="Toprim" evidence="7">
    <location>
        <begin position="229"/>
        <end position="317"/>
    </location>
</feature>
<dbReference type="RefSeq" id="WP_077993421.1">
    <property type="nucleotide sequence ID" value="NZ_CAXUOT020000003.1"/>
</dbReference>
<keyword evidence="10" id="KW-1185">Reference proteome</keyword>
<dbReference type="GO" id="GO:0006269">
    <property type="term" value="P:DNA replication, synthesis of primer"/>
    <property type="evidence" value="ECO:0007669"/>
    <property type="project" value="UniProtKB-KW"/>
</dbReference>
<evidence type="ECO:0000259" key="8">
    <source>
        <dbReference type="Pfam" id="PF23639"/>
    </source>
</evidence>
<dbReference type="Pfam" id="PF13362">
    <property type="entry name" value="Toprim_3"/>
    <property type="match status" value="1"/>
</dbReference>
<dbReference type="GO" id="GO:0003677">
    <property type="term" value="F:DNA binding"/>
    <property type="evidence" value="ECO:0007669"/>
    <property type="project" value="InterPro"/>
</dbReference>
<evidence type="ECO:0000259" key="7">
    <source>
        <dbReference type="Pfam" id="PF13362"/>
    </source>
</evidence>
<organism evidence="9 10">
    <name type="scientific">Bartonella choladocola</name>
    <dbReference type="NCBI Taxonomy" id="2750995"/>
    <lineage>
        <taxon>Bacteria</taxon>
        <taxon>Pseudomonadati</taxon>
        <taxon>Pseudomonadota</taxon>
        <taxon>Alphaproteobacteria</taxon>
        <taxon>Hyphomicrobiales</taxon>
        <taxon>Bartonellaceae</taxon>
        <taxon>Bartonella</taxon>
    </lineage>
</organism>
<dbReference type="Proteomes" id="UP000189632">
    <property type="component" value="Chromosome"/>
</dbReference>
<keyword evidence="5" id="KW-0235">DNA replication</keyword>
<dbReference type="CDD" id="cd01029">
    <property type="entry name" value="TOPRIM_primases"/>
    <property type="match status" value="1"/>
</dbReference>
<dbReference type="InterPro" id="IPR036977">
    <property type="entry name" value="DNA_primase_Znf_CHC2"/>
</dbReference>
<dbReference type="InterPro" id="IPR006171">
    <property type="entry name" value="TOPRIM_dom"/>
</dbReference>
<protein>
    <submittedName>
        <fullName evidence="9">Toprim domain-containing protein</fullName>
    </submittedName>
</protein>
<dbReference type="SUPFAM" id="SSF57783">
    <property type="entry name" value="Zinc beta-ribbon"/>
    <property type="match status" value="1"/>
</dbReference>
<dbReference type="GO" id="GO:0016779">
    <property type="term" value="F:nucleotidyltransferase activity"/>
    <property type="evidence" value="ECO:0007669"/>
    <property type="project" value="UniProtKB-KW"/>
</dbReference>
<evidence type="ECO:0000256" key="6">
    <source>
        <dbReference type="ARBA" id="ARBA00023163"/>
    </source>
</evidence>
<name>A0A1U9MJR4_9HYPH</name>
<evidence type="ECO:0000313" key="10">
    <source>
        <dbReference type="Proteomes" id="UP000189632"/>
    </source>
</evidence>
<evidence type="ECO:0000256" key="3">
    <source>
        <dbReference type="ARBA" id="ARBA00022679"/>
    </source>
</evidence>
<keyword evidence="6" id="KW-0804">Transcription</keyword>
<dbReference type="InterPro" id="IPR034154">
    <property type="entry name" value="TOPRIM_DnaG/twinkle"/>
</dbReference>
<gene>
    <name evidence="9" type="ORF">BBC0122_018830</name>
</gene>
<dbReference type="AlphaFoldDB" id="A0A1U9MJR4"/>
<dbReference type="Pfam" id="PF23639">
    <property type="entry name" value="DUF7146"/>
    <property type="match status" value="1"/>
</dbReference>
<dbReference type="EMBL" id="CP015625">
    <property type="protein sequence ID" value="AQT47978.1"/>
    <property type="molecule type" value="Genomic_DNA"/>
</dbReference>
<keyword evidence="3" id="KW-0808">Transferase</keyword>
<proteinExistence type="predicted"/>
<accession>A0A1U9MJR4</accession>
<evidence type="ECO:0000313" key="9">
    <source>
        <dbReference type="EMBL" id="AQT47978.1"/>
    </source>
</evidence>
<dbReference type="Gene3D" id="3.40.1360.10">
    <property type="match status" value="1"/>
</dbReference>
<dbReference type="SUPFAM" id="SSF56731">
    <property type="entry name" value="DNA primase core"/>
    <property type="match status" value="1"/>
</dbReference>
<dbReference type="InterPro" id="IPR055570">
    <property type="entry name" value="DUF7146"/>
</dbReference>
<evidence type="ECO:0000256" key="5">
    <source>
        <dbReference type="ARBA" id="ARBA00022705"/>
    </source>
</evidence>
<keyword evidence="2" id="KW-0639">Primosome</keyword>
<evidence type="ECO:0000256" key="1">
    <source>
        <dbReference type="ARBA" id="ARBA00022478"/>
    </source>
</evidence>
<evidence type="ECO:0000256" key="2">
    <source>
        <dbReference type="ARBA" id="ARBA00022515"/>
    </source>
</evidence>
<keyword evidence="1" id="KW-0240">DNA-directed RNA polymerase</keyword>
<dbReference type="KEGG" id="bapi:BBC0122_018830"/>
<feature type="domain" description="DUF7146" evidence="8">
    <location>
        <begin position="118"/>
        <end position="222"/>
    </location>
</feature>
<dbReference type="Gene3D" id="3.90.580.10">
    <property type="entry name" value="Zinc finger, CHC2-type domain"/>
    <property type="match status" value="1"/>
</dbReference>
<reference evidence="9 10" key="1">
    <citation type="submission" date="2016-11" db="EMBL/GenBank/DDBJ databases">
        <title>Comparative genomics of Bartonella apis.</title>
        <authorList>
            <person name="Engel P."/>
        </authorList>
    </citation>
    <scope>NUCLEOTIDE SEQUENCE [LARGE SCALE GENOMIC DNA]</scope>
    <source>
        <strain evidence="9 10">BBC0122</strain>
    </source>
</reference>